<proteinExistence type="predicted"/>
<comment type="subcellular location">
    <subcellularLocation>
        <location evidence="1">Secreted</location>
    </subcellularLocation>
</comment>
<keyword evidence="4" id="KW-0472">Membrane</keyword>
<name>A0A6J8AP36_MYTCO</name>
<evidence type="ECO:0000256" key="1">
    <source>
        <dbReference type="ARBA" id="ARBA00004613"/>
    </source>
</evidence>
<keyword evidence="3" id="KW-0732">Signal</keyword>
<dbReference type="Gene3D" id="2.60.120.40">
    <property type="match status" value="1"/>
</dbReference>
<dbReference type="AlphaFoldDB" id="A0A6J8AP36"/>
<dbReference type="InterPro" id="IPR050822">
    <property type="entry name" value="Cerebellin_Synaptic_Org"/>
</dbReference>
<evidence type="ECO:0000313" key="6">
    <source>
        <dbReference type="EMBL" id="CAC5369913.1"/>
    </source>
</evidence>
<evidence type="ECO:0000256" key="3">
    <source>
        <dbReference type="ARBA" id="ARBA00022729"/>
    </source>
</evidence>
<dbReference type="Pfam" id="PF00386">
    <property type="entry name" value="C1q"/>
    <property type="match status" value="1"/>
</dbReference>
<dbReference type="PROSITE" id="PS50871">
    <property type="entry name" value="C1Q"/>
    <property type="match status" value="1"/>
</dbReference>
<dbReference type="SUPFAM" id="SSF49842">
    <property type="entry name" value="TNF-like"/>
    <property type="match status" value="1"/>
</dbReference>
<dbReference type="Proteomes" id="UP000507470">
    <property type="component" value="Unassembled WGS sequence"/>
</dbReference>
<reference evidence="6 7" key="1">
    <citation type="submission" date="2020-06" db="EMBL/GenBank/DDBJ databases">
        <authorList>
            <person name="Li R."/>
            <person name="Bekaert M."/>
        </authorList>
    </citation>
    <scope>NUCLEOTIDE SEQUENCE [LARGE SCALE GENOMIC DNA]</scope>
    <source>
        <strain evidence="7">wild</strain>
    </source>
</reference>
<sequence>MPNVLIFINAIVVALMAMYVYNNERRLEEISAKHDRTEAQMTLGISKNEKRIGEISAEQNKDQSEAQMTLGISKNEKRIGEISAEQNKDQSVVAQMTLDISKNEKRIGEISAEQKKDQSVVAQMGLDISKNVKRIGEISAEQKKDQSVVAQMGLRISKNEKEIGEISAEQKKDQSVVAQMAVRISDIEKRIAEILAKLKNDQSEIKPAFTAHFKKGGYISLGSGQKLIFDSVQFNFGGGYNPGTGYFTVPRAGIYLVSCKVRSNGGNHLHVWLMKNHKRVTLGYGGNYNEGSFSIPVQVAKGDQLDITHHEVRGESVEGDIMSYFSAVFISD</sequence>
<keyword evidence="4" id="KW-1133">Transmembrane helix</keyword>
<feature type="transmembrane region" description="Helical" evidence="4">
    <location>
        <begin position="6"/>
        <end position="22"/>
    </location>
</feature>
<keyword evidence="7" id="KW-1185">Reference proteome</keyword>
<protein>
    <recommendedName>
        <fullName evidence="5">C1q domain-containing protein</fullName>
    </recommendedName>
</protein>
<dbReference type="EMBL" id="CACVKT020001629">
    <property type="protein sequence ID" value="CAC5369913.1"/>
    <property type="molecule type" value="Genomic_DNA"/>
</dbReference>
<dbReference type="PANTHER" id="PTHR22923:SF50">
    <property type="entry name" value="CEREBELLIN-2"/>
    <property type="match status" value="1"/>
</dbReference>
<dbReference type="InterPro" id="IPR008983">
    <property type="entry name" value="Tumour_necrosis_fac-like_dom"/>
</dbReference>
<evidence type="ECO:0000256" key="2">
    <source>
        <dbReference type="ARBA" id="ARBA00022525"/>
    </source>
</evidence>
<feature type="domain" description="C1q" evidence="5">
    <location>
        <begin position="202"/>
        <end position="332"/>
    </location>
</feature>
<organism evidence="6 7">
    <name type="scientific">Mytilus coruscus</name>
    <name type="common">Sea mussel</name>
    <dbReference type="NCBI Taxonomy" id="42192"/>
    <lineage>
        <taxon>Eukaryota</taxon>
        <taxon>Metazoa</taxon>
        <taxon>Spiralia</taxon>
        <taxon>Lophotrochozoa</taxon>
        <taxon>Mollusca</taxon>
        <taxon>Bivalvia</taxon>
        <taxon>Autobranchia</taxon>
        <taxon>Pteriomorphia</taxon>
        <taxon>Mytilida</taxon>
        <taxon>Mytiloidea</taxon>
        <taxon>Mytilidae</taxon>
        <taxon>Mytilinae</taxon>
        <taxon>Mytilus</taxon>
    </lineage>
</organism>
<dbReference type="GO" id="GO:0045202">
    <property type="term" value="C:synapse"/>
    <property type="evidence" value="ECO:0007669"/>
    <property type="project" value="TreeGrafter"/>
</dbReference>
<dbReference type="OrthoDB" id="6143891at2759"/>
<evidence type="ECO:0000259" key="5">
    <source>
        <dbReference type="PROSITE" id="PS50871"/>
    </source>
</evidence>
<accession>A0A6J8AP36</accession>
<keyword evidence="4" id="KW-0812">Transmembrane</keyword>
<dbReference type="SMART" id="SM00110">
    <property type="entry name" value="C1Q"/>
    <property type="match status" value="1"/>
</dbReference>
<dbReference type="GO" id="GO:0099558">
    <property type="term" value="P:maintenance of synapse structure"/>
    <property type="evidence" value="ECO:0007669"/>
    <property type="project" value="TreeGrafter"/>
</dbReference>
<evidence type="ECO:0000256" key="4">
    <source>
        <dbReference type="SAM" id="Phobius"/>
    </source>
</evidence>
<dbReference type="PANTHER" id="PTHR22923">
    <property type="entry name" value="CEREBELLIN-RELATED"/>
    <property type="match status" value="1"/>
</dbReference>
<gene>
    <name evidence="6" type="ORF">MCOR_8930</name>
</gene>
<dbReference type="InterPro" id="IPR001073">
    <property type="entry name" value="C1q_dom"/>
</dbReference>
<keyword evidence="2" id="KW-0964">Secreted</keyword>
<dbReference type="GO" id="GO:0005576">
    <property type="term" value="C:extracellular region"/>
    <property type="evidence" value="ECO:0007669"/>
    <property type="project" value="UniProtKB-SubCell"/>
</dbReference>
<evidence type="ECO:0000313" key="7">
    <source>
        <dbReference type="Proteomes" id="UP000507470"/>
    </source>
</evidence>